<proteinExistence type="predicted"/>
<evidence type="ECO:0000313" key="3">
    <source>
        <dbReference type="Proteomes" id="UP001165060"/>
    </source>
</evidence>
<feature type="compositionally biased region" description="Acidic residues" evidence="1">
    <location>
        <begin position="434"/>
        <end position="448"/>
    </location>
</feature>
<protein>
    <submittedName>
        <fullName evidence="2">Uncharacterized protein</fullName>
    </submittedName>
</protein>
<reference evidence="2 3" key="1">
    <citation type="journal article" date="2023" name="Commun. Biol.">
        <title>Genome analysis of Parmales, the sister group of diatoms, reveals the evolutionary specialization of diatoms from phago-mixotrophs to photoautotrophs.</title>
        <authorList>
            <person name="Ban H."/>
            <person name="Sato S."/>
            <person name="Yoshikawa S."/>
            <person name="Yamada K."/>
            <person name="Nakamura Y."/>
            <person name="Ichinomiya M."/>
            <person name="Sato N."/>
            <person name="Blanc-Mathieu R."/>
            <person name="Endo H."/>
            <person name="Kuwata A."/>
            <person name="Ogata H."/>
        </authorList>
    </citation>
    <scope>NUCLEOTIDE SEQUENCE [LARGE SCALE GENOMIC DNA]</scope>
</reference>
<name>A0ABQ6MH79_9STRA</name>
<evidence type="ECO:0000313" key="2">
    <source>
        <dbReference type="EMBL" id="GMI26267.1"/>
    </source>
</evidence>
<organism evidence="2 3">
    <name type="scientific">Tetraparma gracilis</name>
    <dbReference type="NCBI Taxonomy" id="2962635"/>
    <lineage>
        <taxon>Eukaryota</taxon>
        <taxon>Sar</taxon>
        <taxon>Stramenopiles</taxon>
        <taxon>Ochrophyta</taxon>
        <taxon>Bolidophyceae</taxon>
        <taxon>Parmales</taxon>
        <taxon>Triparmaceae</taxon>
        <taxon>Tetraparma</taxon>
    </lineage>
</organism>
<dbReference type="Proteomes" id="UP001165060">
    <property type="component" value="Unassembled WGS sequence"/>
</dbReference>
<sequence length="464" mass="49314">MEETPSSPAAPASPSPNSPAPGTPTAPPAPPVPQNTPMLKLKETYVDPTISSLQTRFPEASNKVGEVSTKVQEVVGQVGDKVGESLGGVKDKVGEGLEGVNKRLAELGKNTTEGVAGAVGAVQEKAEGVRVQVAETGAGIAKSVGDSYAMVGERVGEVGKNVGEKVGEVGKSVGDGYEAAKGRVVEVGGAAAEVISRRTSEGVVMLDENTKGAREKVAAAGKVVVDKVGPVITPHLEKAAETTKRVRDSAAAIAESVMKSFKEHLEQNPSLNNLVSSIGEIVSRFSSSQFMQLAQNEAWASFKAQPGTHEVMLPRREEFTQTFVVGAGKTLFWEFCVQDMDVGMMIKLRAQGDGGSSEEDLLDLKKYQCGALHKGSIFAGDFQKIFVFVLSNSYSIMRQKNVLYRVTVVDAEKEEVDDNNAGNAQSEEAKVGDEGGEEEVKGEEEEEKEEVKGVEEVKEEENKE</sequence>
<dbReference type="InterPro" id="IPR036598">
    <property type="entry name" value="GOLD_dom_sf"/>
</dbReference>
<accession>A0ABQ6MH79</accession>
<feature type="compositionally biased region" description="Low complexity" evidence="1">
    <location>
        <begin position="1"/>
        <end position="10"/>
    </location>
</feature>
<keyword evidence="3" id="KW-1185">Reference proteome</keyword>
<dbReference type="Gene3D" id="2.60.120.680">
    <property type="entry name" value="GOLD domain"/>
    <property type="match status" value="1"/>
</dbReference>
<feature type="region of interest" description="Disordered" evidence="1">
    <location>
        <begin position="414"/>
        <end position="464"/>
    </location>
</feature>
<dbReference type="SUPFAM" id="SSF101576">
    <property type="entry name" value="Supernatant protein factor (SPF), C-terminal domain"/>
    <property type="match status" value="1"/>
</dbReference>
<gene>
    <name evidence="2" type="ORF">TeGR_g1391</name>
</gene>
<feature type="region of interest" description="Disordered" evidence="1">
    <location>
        <begin position="1"/>
        <end position="39"/>
    </location>
</feature>
<evidence type="ECO:0000256" key="1">
    <source>
        <dbReference type="SAM" id="MobiDB-lite"/>
    </source>
</evidence>
<dbReference type="EMBL" id="BRYB01005580">
    <property type="protein sequence ID" value="GMI26267.1"/>
    <property type="molecule type" value="Genomic_DNA"/>
</dbReference>
<feature type="compositionally biased region" description="Pro residues" evidence="1">
    <location>
        <begin position="11"/>
        <end position="34"/>
    </location>
</feature>
<feature type="compositionally biased region" description="Basic and acidic residues" evidence="1">
    <location>
        <begin position="449"/>
        <end position="464"/>
    </location>
</feature>
<comment type="caution">
    <text evidence="2">The sequence shown here is derived from an EMBL/GenBank/DDBJ whole genome shotgun (WGS) entry which is preliminary data.</text>
</comment>
<dbReference type="Gene3D" id="1.20.120.20">
    <property type="entry name" value="Apolipoprotein"/>
    <property type="match status" value="1"/>
</dbReference>